<proteinExistence type="predicted"/>
<gene>
    <name evidence="2" type="ORF">CEUTPL_LOCUS12242</name>
</gene>
<feature type="signal peptide" evidence="1">
    <location>
        <begin position="1"/>
        <end position="16"/>
    </location>
</feature>
<evidence type="ECO:0008006" key="4">
    <source>
        <dbReference type="Google" id="ProtNLM"/>
    </source>
</evidence>
<accession>A0A9N9QMK1</accession>
<name>A0A9N9QMK1_9CUCU</name>
<keyword evidence="1" id="KW-0732">Signal</keyword>
<dbReference type="EMBL" id="OU892283">
    <property type="protein sequence ID" value="CAG9771817.1"/>
    <property type="molecule type" value="Genomic_DNA"/>
</dbReference>
<evidence type="ECO:0000256" key="1">
    <source>
        <dbReference type="SAM" id="SignalP"/>
    </source>
</evidence>
<dbReference type="Proteomes" id="UP001152799">
    <property type="component" value="Chromosome 7"/>
</dbReference>
<organism evidence="2 3">
    <name type="scientific">Ceutorhynchus assimilis</name>
    <name type="common">cabbage seed weevil</name>
    <dbReference type="NCBI Taxonomy" id="467358"/>
    <lineage>
        <taxon>Eukaryota</taxon>
        <taxon>Metazoa</taxon>
        <taxon>Ecdysozoa</taxon>
        <taxon>Arthropoda</taxon>
        <taxon>Hexapoda</taxon>
        <taxon>Insecta</taxon>
        <taxon>Pterygota</taxon>
        <taxon>Neoptera</taxon>
        <taxon>Endopterygota</taxon>
        <taxon>Coleoptera</taxon>
        <taxon>Polyphaga</taxon>
        <taxon>Cucujiformia</taxon>
        <taxon>Curculionidae</taxon>
        <taxon>Ceutorhynchinae</taxon>
        <taxon>Ceutorhynchus</taxon>
    </lineage>
</organism>
<feature type="chain" id="PRO_5040161977" description="Peptidase S1 domain-containing protein" evidence="1">
    <location>
        <begin position="17"/>
        <end position="389"/>
    </location>
</feature>
<evidence type="ECO:0000313" key="2">
    <source>
        <dbReference type="EMBL" id="CAG9771817.1"/>
    </source>
</evidence>
<dbReference type="AlphaFoldDB" id="A0A9N9QMK1"/>
<sequence length="389" mass="43314">MRIIYLLIIIVMSVFGSQHGHSGDGKRCHDEYVVVVAERPTRKSQPRPIATATLVSSRIGIGDVTAGANAVKSILDVFNTIVGMEKPKEKPQKPIIVYPSHPPPAAPIHSFRNETKINKSEHIVDNTNIDLTFENTIITNYFINETYNNITNVRIDTNETIKNITIGNINFIDYDVNEIASLAHEMSVMQSKSRTANRKRRNIFVFRLEKSIFSIMPNIKLVKLPVPRHRILHHAVGGWLRLGWSRSQNKQGRTPDCGSFTIYGFGKSSQENAMFADREGAPLELKCFVDHKGDGSEFSDCVAPQNGPIMCGDVQVGLLIDGHDCQQRYGRYAKSVEYVPIESIFDFIVDFMEAEEGVNKTAATEPSAISGVGIQLYANVVLILAIIVL</sequence>
<reference evidence="2" key="1">
    <citation type="submission" date="2022-01" db="EMBL/GenBank/DDBJ databases">
        <authorList>
            <person name="King R."/>
        </authorList>
    </citation>
    <scope>NUCLEOTIDE SEQUENCE</scope>
</reference>
<keyword evidence="3" id="KW-1185">Reference proteome</keyword>
<protein>
    <recommendedName>
        <fullName evidence="4">Peptidase S1 domain-containing protein</fullName>
    </recommendedName>
</protein>
<evidence type="ECO:0000313" key="3">
    <source>
        <dbReference type="Proteomes" id="UP001152799"/>
    </source>
</evidence>